<evidence type="ECO:0000256" key="1">
    <source>
        <dbReference type="ARBA" id="ARBA00023015"/>
    </source>
</evidence>
<keyword evidence="1" id="KW-0805">Transcription regulation</keyword>
<dbReference type="Proteomes" id="UP000317243">
    <property type="component" value="Unassembled WGS sequence"/>
</dbReference>
<name>A0A5C5VQ53_9PLAN</name>
<evidence type="ECO:0000256" key="3">
    <source>
        <dbReference type="ARBA" id="ARBA00023163"/>
    </source>
</evidence>
<evidence type="ECO:0000259" key="4">
    <source>
        <dbReference type="Pfam" id="PF00440"/>
    </source>
</evidence>
<dbReference type="SUPFAM" id="SSF48498">
    <property type="entry name" value="Tetracyclin repressor-like, C-terminal domain"/>
    <property type="match status" value="1"/>
</dbReference>
<dbReference type="PANTHER" id="PTHR30055:SF234">
    <property type="entry name" value="HTH-TYPE TRANSCRIPTIONAL REGULATOR BETI"/>
    <property type="match status" value="1"/>
</dbReference>
<evidence type="ECO:0000256" key="2">
    <source>
        <dbReference type="ARBA" id="ARBA00023125"/>
    </source>
</evidence>
<keyword evidence="6" id="KW-1185">Reference proteome</keyword>
<reference evidence="5 6" key="1">
    <citation type="submission" date="2019-02" db="EMBL/GenBank/DDBJ databases">
        <title>Deep-cultivation of Planctomycetes and their phenomic and genomic characterization uncovers novel biology.</title>
        <authorList>
            <person name="Wiegand S."/>
            <person name="Jogler M."/>
            <person name="Boedeker C."/>
            <person name="Pinto D."/>
            <person name="Vollmers J."/>
            <person name="Rivas-Marin E."/>
            <person name="Kohn T."/>
            <person name="Peeters S.H."/>
            <person name="Heuer A."/>
            <person name="Rast P."/>
            <person name="Oberbeckmann S."/>
            <person name="Bunk B."/>
            <person name="Jeske O."/>
            <person name="Meyerdierks A."/>
            <person name="Storesund J.E."/>
            <person name="Kallscheuer N."/>
            <person name="Luecker S."/>
            <person name="Lage O.M."/>
            <person name="Pohl T."/>
            <person name="Merkel B.J."/>
            <person name="Hornburger P."/>
            <person name="Mueller R.-W."/>
            <person name="Bruemmer F."/>
            <person name="Labrenz M."/>
            <person name="Spormann A.M."/>
            <person name="Op Den Camp H."/>
            <person name="Overmann J."/>
            <person name="Amann R."/>
            <person name="Jetten M.S.M."/>
            <person name="Mascher T."/>
            <person name="Medema M.H."/>
            <person name="Devos D.P."/>
            <person name="Kaster A.-K."/>
            <person name="Ovreas L."/>
            <person name="Rohde M."/>
            <person name="Galperin M.Y."/>
            <person name="Jogler C."/>
        </authorList>
    </citation>
    <scope>NUCLEOTIDE SEQUENCE [LARGE SCALE GENOMIC DNA]</scope>
    <source>
        <strain evidence="5 6">KOR42</strain>
    </source>
</reference>
<dbReference type="EMBL" id="SIHI01000066">
    <property type="protein sequence ID" value="TWT39829.1"/>
    <property type="molecule type" value="Genomic_DNA"/>
</dbReference>
<feature type="domain" description="HTH tetR-type" evidence="4">
    <location>
        <begin position="17"/>
        <end position="61"/>
    </location>
</feature>
<accession>A0A5C5VQ53</accession>
<dbReference type="PANTHER" id="PTHR30055">
    <property type="entry name" value="HTH-TYPE TRANSCRIPTIONAL REGULATOR RUTR"/>
    <property type="match status" value="1"/>
</dbReference>
<dbReference type="GO" id="GO:0003700">
    <property type="term" value="F:DNA-binding transcription factor activity"/>
    <property type="evidence" value="ECO:0007669"/>
    <property type="project" value="TreeGrafter"/>
</dbReference>
<keyword evidence="2" id="KW-0238">DNA-binding</keyword>
<keyword evidence="3" id="KW-0804">Transcription</keyword>
<dbReference type="Pfam" id="PF00440">
    <property type="entry name" value="TetR_N"/>
    <property type="match status" value="1"/>
</dbReference>
<dbReference type="Gene3D" id="1.10.357.10">
    <property type="entry name" value="Tetracycline Repressor, domain 2"/>
    <property type="match status" value="1"/>
</dbReference>
<dbReference type="InterPro" id="IPR050109">
    <property type="entry name" value="HTH-type_TetR-like_transc_reg"/>
</dbReference>
<comment type="caution">
    <text evidence="5">The sequence shown here is derived from an EMBL/GenBank/DDBJ whole genome shotgun (WGS) entry which is preliminary data.</text>
</comment>
<dbReference type="InterPro" id="IPR036271">
    <property type="entry name" value="Tet_transcr_reg_TetR-rel_C_sf"/>
</dbReference>
<proteinExistence type="predicted"/>
<organism evidence="5 6">
    <name type="scientific">Thalassoglobus neptunius</name>
    <dbReference type="NCBI Taxonomy" id="1938619"/>
    <lineage>
        <taxon>Bacteria</taxon>
        <taxon>Pseudomonadati</taxon>
        <taxon>Planctomycetota</taxon>
        <taxon>Planctomycetia</taxon>
        <taxon>Planctomycetales</taxon>
        <taxon>Planctomycetaceae</taxon>
        <taxon>Thalassoglobus</taxon>
    </lineage>
</organism>
<dbReference type="SUPFAM" id="SSF46689">
    <property type="entry name" value="Homeodomain-like"/>
    <property type="match status" value="1"/>
</dbReference>
<evidence type="ECO:0000313" key="6">
    <source>
        <dbReference type="Proteomes" id="UP000317243"/>
    </source>
</evidence>
<dbReference type="GO" id="GO:0000976">
    <property type="term" value="F:transcription cis-regulatory region binding"/>
    <property type="evidence" value="ECO:0007669"/>
    <property type="project" value="TreeGrafter"/>
</dbReference>
<dbReference type="OrthoDB" id="9816431at2"/>
<evidence type="ECO:0000313" key="5">
    <source>
        <dbReference type="EMBL" id="TWT39829.1"/>
    </source>
</evidence>
<gene>
    <name evidence="5" type="ORF">KOR42_51310</name>
</gene>
<dbReference type="AlphaFoldDB" id="A0A5C5VQ53"/>
<dbReference type="InterPro" id="IPR001647">
    <property type="entry name" value="HTH_TetR"/>
</dbReference>
<sequence length="208" mass="23200">MRDSVLVRPRTISDEQILETAKRCFLEHGPSVSTDAIAAELGVSGQALLKRFHNKQELMIAAVGPCTAKTWTDLVERGPDDRPFEIQLREILDELAIFFVDVVKRMNVLRWSGVDMHKLMSQFDEPPPVRDLRVLSAYLKRAAAKGLIRAVDYSATAMLILTSMHGPAMLTEILGSSPTGQTQNEYISHFIDTLLHGLIDHSSSEQDT</sequence>
<dbReference type="InterPro" id="IPR009057">
    <property type="entry name" value="Homeodomain-like_sf"/>
</dbReference>
<protein>
    <submittedName>
        <fullName evidence="5">Bacterial regulatory proteins, tetR family</fullName>
    </submittedName>
</protein>